<gene>
    <name evidence="1" type="ORF">ABT39_MTgene445</name>
</gene>
<comment type="caution">
    <text evidence="1">The sequence shown here is derived from an EMBL/GenBank/DDBJ whole genome shotgun (WGS) entry which is preliminary data.</text>
</comment>
<dbReference type="AlphaFoldDB" id="A0A124GP19"/>
<sequence length="72" mass="8558">MPLLLTHSHCSAWVMGIDQLAHSVALDPNSLGPNLQRNPKWGWVINLNWWINRFRVNHCYGCFRQINWFRLN</sequence>
<accession>A0A124GP19</accession>
<name>A0A124GP19_PICGL</name>
<proteinExistence type="predicted"/>
<evidence type="ECO:0000313" key="1">
    <source>
        <dbReference type="EMBL" id="KUM50601.1"/>
    </source>
</evidence>
<reference evidence="1" key="1">
    <citation type="journal article" date="2015" name="Genome Biol. Evol.">
        <title>Organellar Genomes of White Spruce (Picea glauca): Assembly and Annotation.</title>
        <authorList>
            <person name="Jackman S.D."/>
            <person name="Warren R.L."/>
            <person name="Gibb E.A."/>
            <person name="Vandervalk B.P."/>
            <person name="Mohamadi H."/>
            <person name="Chu J."/>
            <person name="Raymond A."/>
            <person name="Pleasance S."/>
            <person name="Coope R."/>
            <person name="Wildung M.R."/>
            <person name="Ritland C.E."/>
            <person name="Bousquet J."/>
            <person name="Jones S.J."/>
            <person name="Bohlmann J."/>
            <person name="Birol I."/>
        </authorList>
    </citation>
    <scope>NUCLEOTIDE SEQUENCE [LARGE SCALE GENOMIC DNA]</scope>
    <source>
        <tissue evidence="1">Flushing bud</tissue>
    </source>
</reference>
<protein>
    <submittedName>
        <fullName evidence="1">Uncharacterized protein</fullName>
    </submittedName>
</protein>
<dbReference type="EMBL" id="LKAM01000001">
    <property type="protein sequence ID" value="KUM50601.1"/>
    <property type="molecule type" value="Genomic_DNA"/>
</dbReference>
<keyword evidence="1" id="KW-0496">Mitochondrion</keyword>
<organism evidence="1">
    <name type="scientific">Picea glauca</name>
    <name type="common">White spruce</name>
    <name type="synonym">Pinus glauca</name>
    <dbReference type="NCBI Taxonomy" id="3330"/>
    <lineage>
        <taxon>Eukaryota</taxon>
        <taxon>Viridiplantae</taxon>
        <taxon>Streptophyta</taxon>
        <taxon>Embryophyta</taxon>
        <taxon>Tracheophyta</taxon>
        <taxon>Spermatophyta</taxon>
        <taxon>Pinopsida</taxon>
        <taxon>Pinidae</taxon>
        <taxon>Conifers I</taxon>
        <taxon>Pinales</taxon>
        <taxon>Pinaceae</taxon>
        <taxon>Picea</taxon>
    </lineage>
</organism>
<geneLocation type="mitochondrion" evidence="1"/>